<keyword evidence="2" id="KW-0479">Metal-binding</keyword>
<dbReference type="Gene3D" id="3.10.450.490">
    <property type="match status" value="1"/>
</dbReference>
<evidence type="ECO:0000313" key="10">
    <source>
        <dbReference type="Proteomes" id="UP000027632"/>
    </source>
</evidence>
<evidence type="ECO:0000313" key="9">
    <source>
        <dbReference type="EMBL" id="KEG39952.1"/>
    </source>
</evidence>
<evidence type="ECO:0000256" key="2">
    <source>
        <dbReference type="ARBA" id="ARBA00022723"/>
    </source>
</evidence>
<evidence type="ECO:0000256" key="3">
    <source>
        <dbReference type="ARBA" id="ARBA00022801"/>
    </source>
</evidence>
<keyword evidence="3" id="KW-0378">Hydrolase</keyword>
<accession>A0ABR4SXM3</accession>
<dbReference type="InterPro" id="IPR006311">
    <property type="entry name" value="TAT_signal"/>
</dbReference>
<proteinExistence type="predicted"/>
<feature type="signal peptide" evidence="7">
    <location>
        <begin position="1"/>
        <end position="36"/>
    </location>
</feature>
<dbReference type="Proteomes" id="UP000027632">
    <property type="component" value="Unassembled WGS sequence"/>
</dbReference>
<feature type="compositionally biased region" description="Polar residues" evidence="6">
    <location>
        <begin position="186"/>
        <end position="197"/>
    </location>
</feature>
<evidence type="ECO:0000256" key="4">
    <source>
        <dbReference type="ARBA" id="ARBA00022833"/>
    </source>
</evidence>
<sequence>MTPLYARRRRTALAAATAVAAGALLTTGLATGTATADSAPAGKPVLGSAPVLLSAAARTSLIQEQQSTASGTADAIGLGAKEKLIVKDVVKDVDGTVHTRYERTYDGRTDPVVVRTLSRRRPGWFRPPGTAPLFADPIRTEGCAFAEVTRFYTPATHGPTATFGQHHSTLMTCTRRGCHSSLARCTTRTAPQPSGTPTHPPRSFE</sequence>
<keyword evidence="7" id="KW-0732">Signal</keyword>
<evidence type="ECO:0000259" key="8">
    <source>
        <dbReference type="Pfam" id="PF07504"/>
    </source>
</evidence>
<keyword evidence="10" id="KW-1185">Reference proteome</keyword>
<reference evidence="9 10" key="1">
    <citation type="submission" date="2014-04" db="EMBL/GenBank/DDBJ databases">
        <title>Draft genome sequence of the novel Streptomyces griseorubens JSD-1 playing a role in carbon and nitrogen cycle.</title>
        <authorList>
            <consortium name="Shanghai Jiao Tong University"/>
            <person name="Feng H."/>
            <person name="Sun Y."/>
            <person name="Zhi Y."/>
            <person name="Mao L."/>
            <person name="Luo Y."/>
            <person name="Wei X."/>
            <person name="Zhou P."/>
        </authorList>
    </citation>
    <scope>NUCLEOTIDE SEQUENCE [LARGE SCALE GENOMIC DNA]</scope>
    <source>
        <strain evidence="9 10">JSD-1</strain>
    </source>
</reference>
<comment type="caution">
    <text evidence="9">The sequence shown here is derived from an EMBL/GenBank/DDBJ whole genome shotgun (WGS) entry which is preliminary data.</text>
</comment>
<feature type="region of interest" description="Disordered" evidence="6">
    <location>
        <begin position="186"/>
        <end position="205"/>
    </location>
</feature>
<dbReference type="EMBL" id="JJMG01000170">
    <property type="protein sequence ID" value="KEG39952.1"/>
    <property type="molecule type" value="Genomic_DNA"/>
</dbReference>
<gene>
    <name evidence="9" type="ORF">DJ64_12300</name>
</gene>
<name>A0ABR4SXM3_9ACTN</name>
<protein>
    <recommendedName>
        <fullName evidence="8">FTP domain-containing protein</fullName>
    </recommendedName>
</protein>
<dbReference type="InterPro" id="IPR011096">
    <property type="entry name" value="FTP_domain"/>
</dbReference>
<keyword evidence="1" id="KW-0645">Protease</keyword>
<organism evidence="9 10">
    <name type="scientific">Streptomyces griseorubens</name>
    <dbReference type="NCBI Taxonomy" id="66897"/>
    <lineage>
        <taxon>Bacteria</taxon>
        <taxon>Bacillati</taxon>
        <taxon>Actinomycetota</taxon>
        <taxon>Actinomycetes</taxon>
        <taxon>Kitasatosporales</taxon>
        <taxon>Streptomycetaceae</taxon>
        <taxon>Streptomyces</taxon>
        <taxon>Streptomyces althioticus group</taxon>
    </lineage>
</organism>
<keyword evidence="4" id="KW-0862">Zinc</keyword>
<keyword evidence="5" id="KW-0482">Metalloprotease</keyword>
<evidence type="ECO:0000256" key="7">
    <source>
        <dbReference type="SAM" id="SignalP"/>
    </source>
</evidence>
<dbReference type="PROSITE" id="PS51318">
    <property type="entry name" value="TAT"/>
    <property type="match status" value="1"/>
</dbReference>
<dbReference type="Pfam" id="PF07504">
    <property type="entry name" value="FTP"/>
    <property type="match status" value="1"/>
</dbReference>
<feature type="chain" id="PRO_5045641464" description="FTP domain-containing protein" evidence="7">
    <location>
        <begin position="37"/>
        <end position="205"/>
    </location>
</feature>
<evidence type="ECO:0000256" key="1">
    <source>
        <dbReference type="ARBA" id="ARBA00022670"/>
    </source>
</evidence>
<feature type="domain" description="FTP" evidence="8">
    <location>
        <begin position="83"/>
        <end position="107"/>
    </location>
</feature>
<evidence type="ECO:0000256" key="6">
    <source>
        <dbReference type="SAM" id="MobiDB-lite"/>
    </source>
</evidence>
<evidence type="ECO:0000256" key="5">
    <source>
        <dbReference type="ARBA" id="ARBA00023049"/>
    </source>
</evidence>